<dbReference type="EMBL" id="CP021781">
    <property type="protein sequence ID" value="AXA33159.1"/>
    <property type="molecule type" value="Genomic_DNA"/>
</dbReference>
<dbReference type="GO" id="GO:0032259">
    <property type="term" value="P:methylation"/>
    <property type="evidence" value="ECO:0007669"/>
    <property type="project" value="UniProtKB-KW"/>
</dbReference>
<dbReference type="Proteomes" id="UP000251120">
    <property type="component" value="Chromosome"/>
</dbReference>
<evidence type="ECO:0000313" key="12">
    <source>
        <dbReference type="Proteomes" id="UP000681131"/>
    </source>
</evidence>
<sequence>MSGIETDKVNNEYWLDRWKNNDVENFCQESANEFLVKHFSKLKVDNNSLCFIPMCGSSIDILFFLSKNIKVVGVEISEKAVKSFFTTNHIEYEILDQEGCKCYKGRNVSIYVSDIFESPRIAQKLPNITIWYDRGAYIALPKLLRSKYAEMMKSVTTKQTQVLLLVMEHDKKVQAPPFSALQNELENNFSPDLEFKLIDDQPREDIPEYRQAEGMTFQNYETYIR</sequence>
<dbReference type="GO" id="GO:0005737">
    <property type="term" value="C:cytoplasm"/>
    <property type="evidence" value="ECO:0007669"/>
    <property type="project" value="UniProtKB-SubCell"/>
</dbReference>
<keyword evidence="8" id="KW-0949">S-adenosyl-L-methionine</keyword>
<dbReference type="RefSeq" id="WP_112869332.1">
    <property type="nucleotide sequence ID" value="NZ_CP021781.1"/>
</dbReference>
<dbReference type="PIRSF" id="PIRSF023956">
    <property type="entry name" value="Thiopurine_S-methyltransferase"/>
    <property type="match status" value="1"/>
</dbReference>
<dbReference type="SUPFAM" id="SSF53335">
    <property type="entry name" value="S-adenosyl-L-methionine-dependent methyltransferases"/>
    <property type="match status" value="1"/>
</dbReference>
<evidence type="ECO:0000256" key="5">
    <source>
        <dbReference type="ARBA" id="ARBA00022490"/>
    </source>
</evidence>
<dbReference type="Pfam" id="PF05724">
    <property type="entry name" value="TPMT"/>
    <property type="match status" value="1"/>
</dbReference>
<dbReference type="OrthoDB" id="9778208at2"/>
<keyword evidence="5" id="KW-0963">Cytoplasm</keyword>
<dbReference type="InterPro" id="IPR025835">
    <property type="entry name" value="Thiopurine_S-MeTrfase"/>
</dbReference>
<dbReference type="PANTHER" id="PTHR10259">
    <property type="entry name" value="THIOPURINE S-METHYLTRANSFERASE"/>
    <property type="match status" value="1"/>
</dbReference>
<evidence type="ECO:0000256" key="3">
    <source>
        <dbReference type="ARBA" id="ARBA00008145"/>
    </source>
</evidence>
<evidence type="ECO:0000256" key="4">
    <source>
        <dbReference type="ARBA" id="ARBA00011905"/>
    </source>
</evidence>
<reference evidence="10 12" key="2">
    <citation type="submission" date="2019-08" db="EMBL/GenBank/DDBJ databases">
        <title>Complete genome sequences of Francisella adeliensis (FSC1325 and FSC1326).</title>
        <authorList>
            <person name="Ohrman C."/>
            <person name="Uneklint I."/>
            <person name="Vallesi A."/>
            <person name="Karlsson L."/>
            <person name="Sjodin A."/>
        </authorList>
    </citation>
    <scope>NUCLEOTIDE SEQUENCE [LARGE SCALE GENOMIC DNA]</scope>
    <source>
        <strain evidence="10 12">FSC1325</strain>
    </source>
</reference>
<comment type="catalytic activity">
    <reaction evidence="1">
        <text>S-adenosyl-L-methionine + a thiopurine = S-adenosyl-L-homocysteine + a thiopurine S-methylether.</text>
        <dbReference type="EC" id="2.1.1.67"/>
    </reaction>
</comment>
<dbReference type="AlphaFoldDB" id="A0A2Z4XWR8"/>
<evidence type="ECO:0000313" key="9">
    <source>
        <dbReference type="EMBL" id="AXA33159.1"/>
    </source>
</evidence>
<reference evidence="9 11" key="1">
    <citation type="submission" date="2017-06" db="EMBL/GenBank/DDBJ databases">
        <title>Complete genome of Francisella adeliensis.</title>
        <authorList>
            <person name="Vallesi A."/>
            <person name="Sjodin A."/>
        </authorList>
    </citation>
    <scope>NUCLEOTIDE SEQUENCE [LARGE SCALE GENOMIC DNA]</scope>
    <source>
        <strain evidence="9 11">FDC440</strain>
    </source>
</reference>
<gene>
    <name evidence="9" type="ORF">CDH04_01420</name>
    <name evidence="10" type="ORF">FZC43_01420</name>
</gene>
<evidence type="ECO:0000256" key="1">
    <source>
        <dbReference type="ARBA" id="ARBA00000903"/>
    </source>
</evidence>
<keyword evidence="12" id="KW-1185">Reference proteome</keyword>
<dbReference type="Proteomes" id="UP000681131">
    <property type="component" value="Chromosome"/>
</dbReference>
<proteinExistence type="inferred from homology"/>
<evidence type="ECO:0000256" key="2">
    <source>
        <dbReference type="ARBA" id="ARBA00004496"/>
    </source>
</evidence>
<dbReference type="KEGG" id="fad:CDH04_01420"/>
<name>A0A2Z4XWR8_9GAMM</name>
<comment type="similarity">
    <text evidence="3">Belongs to the class I-like SAM-binding methyltransferase superfamily. TPMT family.</text>
</comment>
<dbReference type="PROSITE" id="PS51585">
    <property type="entry name" value="SAM_MT_TPMT"/>
    <property type="match status" value="1"/>
</dbReference>
<comment type="subcellular location">
    <subcellularLocation>
        <location evidence="2">Cytoplasm</location>
    </subcellularLocation>
</comment>
<dbReference type="PANTHER" id="PTHR10259:SF11">
    <property type="entry name" value="THIOPURINE S-METHYLTRANSFERASE"/>
    <property type="match status" value="1"/>
</dbReference>
<evidence type="ECO:0000256" key="6">
    <source>
        <dbReference type="ARBA" id="ARBA00022603"/>
    </source>
</evidence>
<dbReference type="EMBL" id="CP043424">
    <property type="protein sequence ID" value="QIW11387.1"/>
    <property type="molecule type" value="Genomic_DNA"/>
</dbReference>
<protein>
    <recommendedName>
        <fullName evidence="4">thiopurine S-methyltransferase</fullName>
        <ecNumber evidence="4">2.1.1.67</ecNumber>
    </recommendedName>
</protein>
<evidence type="ECO:0000313" key="10">
    <source>
        <dbReference type="EMBL" id="QIW11387.1"/>
    </source>
</evidence>
<keyword evidence="6 9" id="KW-0489">Methyltransferase</keyword>
<accession>A0A2Z4XWR8</accession>
<evidence type="ECO:0000256" key="7">
    <source>
        <dbReference type="ARBA" id="ARBA00022679"/>
    </source>
</evidence>
<dbReference type="EC" id="2.1.1.67" evidence="4"/>
<evidence type="ECO:0000256" key="8">
    <source>
        <dbReference type="ARBA" id="ARBA00022691"/>
    </source>
</evidence>
<dbReference type="GO" id="GO:0008119">
    <property type="term" value="F:thiopurine S-methyltransferase activity"/>
    <property type="evidence" value="ECO:0007669"/>
    <property type="project" value="UniProtKB-EC"/>
</dbReference>
<dbReference type="InterPro" id="IPR029063">
    <property type="entry name" value="SAM-dependent_MTases_sf"/>
</dbReference>
<evidence type="ECO:0000313" key="11">
    <source>
        <dbReference type="Proteomes" id="UP000251120"/>
    </source>
</evidence>
<keyword evidence="7 9" id="KW-0808">Transferase</keyword>
<organism evidence="9 11">
    <name type="scientific">Francisella adeliensis</name>
    <dbReference type="NCBI Taxonomy" id="2007306"/>
    <lineage>
        <taxon>Bacteria</taxon>
        <taxon>Pseudomonadati</taxon>
        <taxon>Pseudomonadota</taxon>
        <taxon>Gammaproteobacteria</taxon>
        <taxon>Thiotrichales</taxon>
        <taxon>Francisellaceae</taxon>
        <taxon>Francisella</taxon>
    </lineage>
</organism>
<dbReference type="InterPro" id="IPR008854">
    <property type="entry name" value="TPMT"/>
</dbReference>
<dbReference type="Gene3D" id="3.40.50.150">
    <property type="entry name" value="Vaccinia Virus protein VP39"/>
    <property type="match status" value="1"/>
</dbReference>